<evidence type="ECO:0000256" key="2">
    <source>
        <dbReference type="SAM" id="MobiDB-lite"/>
    </source>
</evidence>
<proteinExistence type="predicted"/>
<feature type="region of interest" description="Disordered" evidence="2">
    <location>
        <begin position="13"/>
        <end position="126"/>
    </location>
</feature>
<feature type="compositionally biased region" description="Low complexity" evidence="2">
    <location>
        <begin position="159"/>
        <end position="171"/>
    </location>
</feature>
<comment type="caution">
    <text evidence="3">The sequence shown here is derived from an EMBL/GenBank/DDBJ whole genome shotgun (WGS) entry which is preliminary data.</text>
</comment>
<feature type="coiled-coil region" evidence="1">
    <location>
        <begin position="340"/>
        <end position="367"/>
    </location>
</feature>
<organism evidence="3 4">
    <name type="scientific">Tanacetum coccineum</name>
    <dbReference type="NCBI Taxonomy" id="301880"/>
    <lineage>
        <taxon>Eukaryota</taxon>
        <taxon>Viridiplantae</taxon>
        <taxon>Streptophyta</taxon>
        <taxon>Embryophyta</taxon>
        <taxon>Tracheophyta</taxon>
        <taxon>Spermatophyta</taxon>
        <taxon>Magnoliopsida</taxon>
        <taxon>eudicotyledons</taxon>
        <taxon>Gunneridae</taxon>
        <taxon>Pentapetalae</taxon>
        <taxon>asterids</taxon>
        <taxon>campanulids</taxon>
        <taxon>Asterales</taxon>
        <taxon>Asteraceae</taxon>
        <taxon>Asteroideae</taxon>
        <taxon>Anthemideae</taxon>
        <taxon>Anthemidinae</taxon>
        <taxon>Tanacetum</taxon>
    </lineage>
</organism>
<evidence type="ECO:0000313" key="3">
    <source>
        <dbReference type="EMBL" id="GJT43122.1"/>
    </source>
</evidence>
<feature type="compositionally biased region" description="Basic and acidic residues" evidence="2">
    <location>
        <begin position="31"/>
        <end position="41"/>
    </location>
</feature>
<keyword evidence="1" id="KW-0175">Coiled coil</keyword>
<feature type="compositionally biased region" description="Low complexity" evidence="2">
    <location>
        <begin position="141"/>
        <end position="150"/>
    </location>
</feature>
<gene>
    <name evidence="3" type="ORF">Tco_0951837</name>
</gene>
<protein>
    <submittedName>
        <fullName evidence="3">Uncharacterized protein</fullName>
    </submittedName>
</protein>
<feature type="compositionally biased region" description="Polar residues" evidence="2">
    <location>
        <begin position="74"/>
        <end position="93"/>
    </location>
</feature>
<name>A0ABQ5DVA5_9ASTR</name>
<keyword evidence="4" id="KW-1185">Reference proteome</keyword>
<feature type="region of interest" description="Disordered" evidence="2">
    <location>
        <begin position="141"/>
        <end position="203"/>
    </location>
</feature>
<reference evidence="3" key="2">
    <citation type="submission" date="2022-01" db="EMBL/GenBank/DDBJ databases">
        <authorList>
            <person name="Yamashiro T."/>
            <person name="Shiraishi A."/>
            <person name="Satake H."/>
            <person name="Nakayama K."/>
        </authorList>
    </citation>
    <scope>NUCLEOTIDE SEQUENCE</scope>
</reference>
<evidence type="ECO:0000313" key="4">
    <source>
        <dbReference type="Proteomes" id="UP001151760"/>
    </source>
</evidence>
<dbReference type="Proteomes" id="UP001151760">
    <property type="component" value="Unassembled WGS sequence"/>
</dbReference>
<dbReference type="EMBL" id="BQNB010015702">
    <property type="protein sequence ID" value="GJT43122.1"/>
    <property type="molecule type" value="Genomic_DNA"/>
</dbReference>
<accession>A0ABQ5DVA5</accession>
<feature type="compositionally biased region" description="Low complexity" evidence="2">
    <location>
        <begin position="102"/>
        <end position="126"/>
    </location>
</feature>
<reference evidence="3" key="1">
    <citation type="journal article" date="2022" name="Int. J. Mol. Sci.">
        <title>Draft Genome of Tanacetum Coccineum: Genomic Comparison of Closely Related Tanacetum-Family Plants.</title>
        <authorList>
            <person name="Yamashiro T."/>
            <person name="Shiraishi A."/>
            <person name="Nakayama K."/>
            <person name="Satake H."/>
        </authorList>
    </citation>
    <scope>NUCLEOTIDE SEQUENCE</scope>
</reference>
<sequence>MWFRIPIITPTIPPSLNYTPASPDYSPASDTKVDPSKDSSSDHIPPLPAISPFISSADDTTDSDTPDTAPSPTHGTPFTETTLSTQKSPTASSVLRRRVMVDLDYSSSDHFSSDDSSSSSSLETSLDSPVDALSDFASSHSSSDHSFLASPSGTRSSHRLSSLVPSVHSSSAISERPSHDSSSMIRSCKRSRSPVASVPLSSPTLGELSYAHADLLPSPKRIRSPGIVTDLEDCSEDRFEPYVPREVGLGVDFKDEKIDECFAYADALRDRGIDARVVVEAVDREESETGTRGPVEEGAVEVTYETLGDLVQRFYDHTEAIPVHRIQAIEGVKREQRRRIIRAELAVTILTERVAELERDNKRLRGIMSVESQRVDRL</sequence>
<evidence type="ECO:0000256" key="1">
    <source>
        <dbReference type="SAM" id="Coils"/>
    </source>
</evidence>